<feature type="transmembrane region" description="Helical" evidence="1">
    <location>
        <begin position="6"/>
        <end position="27"/>
    </location>
</feature>
<name>A0ABN5AVQ8_9GAMM</name>
<gene>
    <name evidence="4" type="ORF">CEW91_11835</name>
</gene>
<dbReference type="Pfam" id="PF00534">
    <property type="entry name" value="Glycos_transf_1"/>
    <property type="match status" value="1"/>
</dbReference>
<feature type="domain" description="Glycosyltransferase subfamily 4-like N-terminal" evidence="3">
    <location>
        <begin position="364"/>
        <end position="534"/>
    </location>
</feature>
<dbReference type="PANTHER" id="PTHR45947">
    <property type="entry name" value="SULFOQUINOVOSYL TRANSFERASE SQD2"/>
    <property type="match status" value="1"/>
</dbReference>
<keyword evidence="5" id="KW-1185">Reference proteome</keyword>
<dbReference type="SUPFAM" id="SSF53756">
    <property type="entry name" value="UDP-Glycosyltransferase/glycogen phosphorylase"/>
    <property type="match status" value="1"/>
</dbReference>
<organism evidence="4 5">
    <name type="scientific">Idiomarina piscisalsi</name>
    <dbReference type="NCBI Taxonomy" id="1096243"/>
    <lineage>
        <taxon>Bacteria</taxon>
        <taxon>Pseudomonadati</taxon>
        <taxon>Pseudomonadota</taxon>
        <taxon>Gammaproteobacteria</taxon>
        <taxon>Alteromonadales</taxon>
        <taxon>Idiomarinaceae</taxon>
        <taxon>Idiomarina</taxon>
    </lineage>
</organism>
<evidence type="ECO:0000313" key="4">
    <source>
        <dbReference type="EMBL" id="ASG66782.1"/>
    </source>
</evidence>
<keyword evidence="1" id="KW-1133">Transmembrane helix</keyword>
<reference evidence="4 5" key="1">
    <citation type="submission" date="2017-06" db="EMBL/GenBank/DDBJ databases">
        <title>Complete genome sequence of Idiomarina piscisalsi strain 10PY1A isolated from soil of Soudi Arabia.</title>
        <authorList>
            <person name="Kim M.-C."/>
            <person name="Jung B.K."/>
            <person name="Budiyanto F."/>
            <person name="Nzila A."/>
            <person name="Shin J.-H."/>
        </authorList>
    </citation>
    <scope>NUCLEOTIDE SEQUENCE [LARGE SCALE GENOMIC DNA]</scope>
    <source>
        <strain evidence="4 5">10PY1A</strain>
    </source>
</reference>
<dbReference type="PANTHER" id="PTHR45947:SF3">
    <property type="entry name" value="SULFOQUINOVOSYL TRANSFERASE SQD2"/>
    <property type="match status" value="1"/>
</dbReference>
<protein>
    <submittedName>
        <fullName evidence="4">Glycosyl transferase family 1</fullName>
    </submittedName>
</protein>
<dbReference type="GO" id="GO:0016740">
    <property type="term" value="F:transferase activity"/>
    <property type="evidence" value="ECO:0007669"/>
    <property type="project" value="UniProtKB-KW"/>
</dbReference>
<evidence type="ECO:0000259" key="2">
    <source>
        <dbReference type="Pfam" id="PF00534"/>
    </source>
</evidence>
<evidence type="ECO:0000259" key="3">
    <source>
        <dbReference type="Pfam" id="PF13439"/>
    </source>
</evidence>
<dbReference type="Proteomes" id="UP000197717">
    <property type="component" value="Chromosome"/>
</dbReference>
<dbReference type="SUPFAM" id="SSF56300">
    <property type="entry name" value="Metallo-dependent phosphatases"/>
    <property type="match status" value="1"/>
</dbReference>
<dbReference type="RefSeq" id="WP_088769233.1">
    <property type="nucleotide sequence ID" value="NZ_CP022133.1"/>
</dbReference>
<keyword evidence="4" id="KW-0808">Transferase</keyword>
<dbReference type="Pfam" id="PF13439">
    <property type="entry name" value="Glyco_transf_4"/>
    <property type="match status" value="1"/>
</dbReference>
<keyword evidence="1" id="KW-0472">Membrane</keyword>
<dbReference type="InterPro" id="IPR050194">
    <property type="entry name" value="Glycosyltransferase_grp1"/>
</dbReference>
<feature type="transmembrane region" description="Helical" evidence="1">
    <location>
        <begin position="296"/>
        <end position="321"/>
    </location>
</feature>
<evidence type="ECO:0000256" key="1">
    <source>
        <dbReference type="SAM" id="Phobius"/>
    </source>
</evidence>
<evidence type="ECO:0000313" key="5">
    <source>
        <dbReference type="Proteomes" id="UP000197717"/>
    </source>
</evidence>
<dbReference type="InterPro" id="IPR029052">
    <property type="entry name" value="Metallo-depent_PP-like"/>
</dbReference>
<feature type="domain" description="Glycosyl transferase family 1" evidence="2">
    <location>
        <begin position="545"/>
        <end position="710"/>
    </location>
</feature>
<sequence>MTKTKLLKILFYLNIAIIVGLIGYKIYLNLVTSEFKAEHTDQLAAISARLEGQDSYSFAVVGNINNSVGIFERRIIPMLNKDNIDFVISAGNAVSGGGEDKYRALRGTLSHLGMPYLLTFGANEYEEFGSFRFYDHYGPHFFSFTAGNSRFIFLDSTGKTPWQWQLRWLNDILKTDSSTHRFVFIGHPPVEPEDEFILAEEEDYLQPVEFRSALQQTLSNYGVDRVFSSNISMYSESEQNGIPYITTGGAGGLVLNQDESFYHYVKVTVNADGSVEHSVQELEIGQHPILKQLESFWFFIHSLFYVGYLNFILLLAVFLVISTKLYNAVFVGKDYYPDYDIDPDPWLGRQLKVAMFTNNYLPFIGGVPISIERLRCGLEKLKDTVLIVAPRYKSKREKEKNVIRMPSIFSFGEKSEFRFANIFSSAVRKKVKAFKPDIIHVHHPFWIGSLGVYMARRLKVPAVYTYHTRLEHYSHFVFLPGSLFRNIIAHFLVRRFANKCDAVIVPTDSTEEYLRMIGVTAPTYVQPTGIEYDRFQHVEPAEVEKLKKRLKIKDETVFVSVSRLSNEKNIDFMIDALAELKKATDKPFRLLIVGDGHQKQRLQTKIDELGLKQTIQLVGSVAPEKMANWYQLGDAFLFASQSETQGMVILEAMAAGLPVVAVRSSGIDDVVEDGFNGYKTPARQAVWLERVERLLNDEELLGQLSGNAENFAKAYSVERFSQDVRHIYAETLARYHEHKN</sequence>
<accession>A0ABN5AVQ8</accession>
<keyword evidence="1" id="KW-0812">Transmembrane</keyword>
<dbReference type="Gene3D" id="3.40.50.2000">
    <property type="entry name" value="Glycogen Phosphorylase B"/>
    <property type="match status" value="2"/>
</dbReference>
<dbReference type="Gene3D" id="3.60.21.10">
    <property type="match status" value="1"/>
</dbReference>
<dbReference type="InterPro" id="IPR001296">
    <property type="entry name" value="Glyco_trans_1"/>
</dbReference>
<dbReference type="EMBL" id="CP022133">
    <property type="protein sequence ID" value="ASG66782.1"/>
    <property type="molecule type" value="Genomic_DNA"/>
</dbReference>
<dbReference type="InterPro" id="IPR028098">
    <property type="entry name" value="Glyco_trans_4-like_N"/>
</dbReference>
<proteinExistence type="predicted"/>